<dbReference type="RefSeq" id="WP_274571647.1">
    <property type="nucleotide sequence ID" value="NZ_CP145606.1"/>
</dbReference>
<reference evidence="15" key="1">
    <citation type="submission" date="2022-10" db="EMBL/GenBank/DDBJ databases">
        <authorList>
            <person name="Boutroux M."/>
        </authorList>
    </citation>
    <scope>NUCLEOTIDE SEQUENCE</scope>
    <source>
        <strain evidence="15">51.81</strain>
    </source>
</reference>
<dbReference type="AlphaFoldDB" id="A0A9X4E4F4"/>
<evidence type="ECO:0000259" key="14">
    <source>
        <dbReference type="Pfam" id="PF17243"/>
    </source>
</evidence>
<organism evidence="15">
    <name type="scientific">Neisseria leonii</name>
    <dbReference type="NCBI Taxonomy" id="2995413"/>
    <lineage>
        <taxon>Bacteria</taxon>
        <taxon>Pseudomonadati</taxon>
        <taxon>Pseudomonadota</taxon>
        <taxon>Betaproteobacteria</taxon>
        <taxon>Neisseriales</taxon>
        <taxon>Neisseriaceae</taxon>
        <taxon>Neisseria</taxon>
    </lineage>
</organism>
<keyword evidence="6 11" id="KW-0732">Signal</keyword>
<proteinExistence type="inferred from homology"/>
<dbReference type="Proteomes" id="UP001149607">
    <property type="component" value="Chromosome"/>
</dbReference>
<sequence length="602" mass="67020">MMKHKVMVWVLAALAGLPTAAWAQTEQTAGDAAPSVRPEIREPKYPVEIQTDNGQLKKMLEEHLPLITEQRQEDLDEEQIAFLAEQAPEHIKTMVRTKGYFSAASSVGRTGNRFAVRLDPGPQTKIDNVGVAIAGDVLQDENLGDYYRAAMDNWVLPVGEGFDQSLWNSSKSAVLSAVKRKKYPLAVLSHSQATINPNNHTADIAVSVDSRQPIYFGELDISGVKRYPERVVRGMARFEPGDPYDLDKLLDYQQSLEQDSHYSGASVQADFDNLTDNRVPVKVNVTEVMRQRLELGVRYDSEYGPGGRIGYDYYDLFGKGYVGSVVADADRYETSLSLGISQPRRSNGTYWTTSLGYKRSTVRSLQTGTVNSGIWYVRDRNGIESRLGVEYISENTRLPDMKLDLGNSYATMLTASWKRQNIETQQRPQNGYYLDGKIGSTVGSLLSSSAMQRITGRAGYYFTPEDKQLGTLVARGQFGYVRTGDKYQIPSTLLFRTGGATSVRGYELDSIGLAERFDGSVFPDRAMAVASIEYQYPVTRNFSAAVFHDTGAVSGSFKDLTFKHGTGLGVRWFSPVAPFSFDIAYGHNDKKIRWHISLGTRF</sequence>
<keyword evidence="17" id="KW-1185">Reference proteome</keyword>
<evidence type="ECO:0000256" key="5">
    <source>
        <dbReference type="ARBA" id="ARBA00022692"/>
    </source>
</evidence>
<feature type="domain" description="TamA POTRA" evidence="14">
    <location>
        <begin position="47"/>
        <end position="107"/>
    </location>
</feature>
<comment type="subcellular location">
    <subcellularLocation>
        <location evidence="1">Cell outer membrane</location>
    </subcellularLocation>
</comment>
<dbReference type="Gene3D" id="3.10.20.310">
    <property type="entry name" value="membrane protein fhac"/>
    <property type="match status" value="2"/>
</dbReference>
<comment type="similarity">
    <text evidence="2">Belongs to the TamA family.</text>
</comment>
<dbReference type="Pfam" id="PF01103">
    <property type="entry name" value="Omp85"/>
    <property type="match status" value="1"/>
</dbReference>
<feature type="domain" description="POTRA" evidence="13">
    <location>
        <begin position="215"/>
        <end position="287"/>
    </location>
</feature>
<evidence type="ECO:0000256" key="1">
    <source>
        <dbReference type="ARBA" id="ARBA00004442"/>
    </source>
</evidence>
<feature type="domain" description="Bacterial surface antigen (D15)" evidence="12">
    <location>
        <begin position="317"/>
        <end position="602"/>
    </location>
</feature>
<keyword evidence="7" id="KW-0472">Membrane</keyword>
<dbReference type="Pfam" id="PF07244">
    <property type="entry name" value="POTRA"/>
    <property type="match status" value="1"/>
</dbReference>
<comment type="subunit">
    <text evidence="10">Interacts with TamB to form the translocation and assembly module (TAM).</text>
</comment>
<dbReference type="Pfam" id="PF17243">
    <property type="entry name" value="POTRA_TamA_1"/>
    <property type="match status" value="1"/>
</dbReference>
<evidence type="ECO:0000256" key="2">
    <source>
        <dbReference type="ARBA" id="ARBA00010248"/>
    </source>
</evidence>
<evidence type="ECO:0000256" key="4">
    <source>
        <dbReference type="ARBA" id="ARBA00022452"/>
    </source>
</evidence>
<reference evidence="16" key="2">
    <citation type="submission" date="2024-02" db="EMBL/GenBank/DDBJ databases">
        <title>Neisseria leonii sp. nov.</title>
        <authorList>
            <person name="Boutroux M."/>
            <person name="Favre-Rochex S."/>
            <person name="Gorgette O."/>
            <person name="Touak G."/>
            <person name="Muhle E."/>
            <person name="Chesneau O."/>
            <person name="Clermont D."/>
            <person name="Rahi P."/>
        </authorList>
    </citation>
    <scope>NUCLEOTIDE SEQUENCE</scope>
    <source>
        <strain evidence="16">51.81</strain>
    </source>
</reference>
<dbReference type="InterPro" id="IPR039910">
    <property type="entry name" value="D15-like"/>
</dbReference>
<gene>
    <name evidence="15" type="ORF">ORY91_001238</name>
    <name evidence="16" type="ORF">V9W64_06210</name>
</gene>
<dbReference type="InterPro" id="IPR010827">
    <property type="entry name" value="BamA/TamA_POTRA"/>
</dbReference>
<feature type="chain" id="PRO_5042786797" description="Translocation and assembly module subunit TamA" evidence="11">
    <location>
        <begin position="24"/>
        <end position="602"/>
    </location>
</feature>
<evidence type="ECO:0000313" key="17">
    <source>
        <dbReference type="Proteomes" id="UP001149607"/>
    </source>
</evidence>
<evidence type="ECO:0000313" key="15">
    <source>
        <dbReference type="EMBL" id="MDD9327826.1"/>
    </source>
</evidence>
<dbReference type="Gene3D" id="2.40.160.50">
    <property type="entry name" value="membrane protein fhac: a member of the omp85/tpsb transporter family"/>
    <property type="match status" value="1"/>
</dbReference>
<keyword evidence="4" id="KW-1134">Transmembrane beta strand</keyword>
<keyword evidence="5" id="KW-0812">Transmembrane</keyword>
<evidence type="ECO:0000259" key="12">
    <source>
        <dbReference type="Pfam" id="PF01103"/>
    </source>
</evidence>
<dbReference type="EMBL" id="CP146598">
    <property type="protein sequence ID" value="WWY02325.1"/>
    <property type="molecule type" value="Genomic_DNA"/>
</dbReference>
<dbReference type="PANTHER" id="PTHR12815">
    <property type="entry name" value="SORTING AND ASSEMBLY MACHINERY SAMM50 PROTEIN FAMILY MEMBER"/>
    <property type="match status" value="1"/>
</dbReference>
<evidence type="ECO:0000256" key="9">
    <source>
        <dbReference type="ARBA" id="ARBA00033063"/>
    </source>
</evidence>
<feature type="signal peptide" evidence="11">
    <location>
        <begin position="1"/>
        <end position="23"/>
    </location>
</feature>
<keyword evidence="8" id="KW-0998">Cell outer membrane</keyword>
<evidence type="ECO:0000313" key="16">
    <source>
        <dbReference type="EMBL" id="WWY02325.1"/>
    </source>
</evidence>
<evidence type="ECO:0000259" key="13">
    <source>
        <dbReference type="Pfam" id="PF07244"/>
    </source>
</evidence>
<dbReference type="EMBL" id="JAPQFL010000003">
    <property type="protein sequence ID" value="MDD9327826.1"/>
    <property type="molecule type" value="Genomic_DNA"/>
</dbReference>
<dbReference type="InterPro" id="IPR035243">
    <property type="entry name" value="TamA_POTRA_Dom_1"/>
</dbReference>
<evidence type="ECO:0000256" key="6">
    <source>
        <dbReference type="ARBA" id="ARBA00022729"/>
    </source>
</evidence>
<evidence type="ECO:0000256" key="8">
    <source>
        <dbReference type="ARBA" id="ARBA00023237"/>
    </source>
</evidence>
<dbReference type="GO" id="GO:0009279">
    <property type="term" value="C:cell outer membrane"/>
    <property type="evidence" value="ECO:0007669"/>
    <property type="project" value="UniProtKB-SubCell"/>
</dbReference>
<evidence type="ECO:0000256" key="11">
    <source>
        <dbReference type="SAM" id="SignalP"/>
    </source>
</evidence>
<dbReference type="InterPro" id="IPR000184">
    <property type="entry name" value="Bac_surfAg_D15"/>
</dbReference>
<accession>A0A9X4E4F4</accession>
<name>A0A9X4E4F4_9NEIS</name>
<evidence type="ECO:0000256" key="7">
    <source>
        <dbReference type="ARBA" id="ARBA00023136"/>
    </source>
</evidence>
<dbReference type="PANTHER" id="PTHR12815:SF47">
    <property type="entry name" value="TRANSLOCATION AND ASSEMBLY MODULE SUBUNIT TAMA"/>
    <property type="match status" value="1"/>
</dbReference>
<evidence type="ECO:0000256" key="10">
    <source>
        <dbReference type="ARBA" id="ARBA00093548"/>
    </source>
</evidence>
<evidence type="ECO:0000256" key="3">
    <source>
        <dbReference type="ARBA" id="ARBA00015419"/>
    </source>
</evidence>
<protein>
    <recommendedName>
        <fullName evidence="3">Translocation and assembly module subunit TamA</fullName>
    </recommendedName>
    <alternativeName>
        <fullName evidence="9">Autotransporter assembly factor TamA</fullName>
    </alternativeName>
</protein>